<gene>
    <name evidence="1" type="ORF">METZ01_LOCUS181114</name>
</gene>
<organism evidence="1">
    <name type="scientific">marine metagenome</name>
    <dbReference type="NCBI Taxonomy" id="408172"/>
    <lineage>
        <taxon>unclassified sequences</taxon>
        <taxon>metagenomes</taxon>
        <taxon>ecological metagenomes</taxon>
    </lineage>
</organism>
<protein>
    <submittedName>
        <fullName evidence="1">Uncharacterized protein</fullName>
    </submittedName>
</protein>
<reference evidence="1" key="1">
    <citation type="submission" date="2018-05" db="EMBL/GenBank/DDBJ databases">
        <authorList>
            <person name="Lanie J.A."/>
            <person name="Ng W.-L."/>
            <person name="Kazmierczak K.M."/>
            <person name="Andrzejewski T.M."/>
            <person name="Davidsen T.M."/>
            <person name="Wayne K.J."/>
            <person name="Tettelin H."/>
            <person name="Glass J.I."/>
            <person name="Rusch D."/>
            <person name="Podicherti R."/>
            <person name="Tsui H.-C.T."/>
            <person name="Winkler M.E."/>
        </authorList>
    </citation>
    <scope>NUCLEOTIDE SEQUENCE</scope>
</reference>
<sequence>MNKVVQSEAETTVDLKRFGEAARAASKILANALTDQKNESLRAMAKTLRAR</sequence>
<name>A0A382CQ46_9ZZZZ</name>
<dbReference type="EMBL" id="UINC01035599">
    <property type="protein sequence ID" value="SVB28260.1"/>
    <property type="molecule type" value="Genomic_DNA"/>
</dbReference>
<feature type="non-terminal residue" evidence="1">
    <location>
        <position position="51"/>
    </location>
</feature>
<dbReference type="AlphaFoldDB" id="A0A382CQ46"/>
<accession>A0A382CQ46</accession>
<evidence type="ECO:0000313" key="1">
    <source>
        <dbReference type="EMBL" id="SVB28260.1"/>
    </source>
</evidence>
<proteinExistence type="predicted"/>